<keyword evidence="1" id="KW-0863">Zinc-finger</keyword>
<organism evidence="4 5">
    <name type="scientific">Mytilus coruscus</name>
    <name type="common">Sea mussel</name>
    <dbReference type="NCBI Taxonomy" id="42192"/>
    <lineage>
        <taxon>Eukaryota</taxon>
        <taxon>Metazoa</taxon>
        <taxon>Spiralia</taxon>
        <taxon>Lophotrochozoa</taxon>
        <taxon>Mollusca</taxon>
        <taxon>Bivalvia</taxon>
        <taxon>Autobranchia</taxon>
        <taxon>Pteriomorphia</taxon>
        <taxon>Mytilida</taxon>
        <taxon>Mytiloidea</taxon>
        <taxon>Mytilidae</taxon>
        <taxon>Mytilinae</taxon>
        <taxon>Mytilus</taxon>
    </lineage>
</organism>
<protein>
    <recommendedName>
        <fullName evidence="3">B box-type domain-containing protein</fullName>
    </recommendedName>
</protein>
<dbReference type="OrthoDB" id="10676919at2759"/>
<gene>
    <name evidence="4" type="ORF">MCOR_54515</name>
</gene>
<dbReference type="AlphaFoldDB" id="A0A6J8ESK5"/>
<feature type="region of interest" description="Disordered" evidence="2">
    <location>
        <begin position="751"/>
        <end position="807"/>
    </location>
</feature>
<proteinExistence type="predicted"/>
<feature type="compositionally biased region" description="Basic and acidic residues" evidence="2">
    <location>
        <begin position="776"/>
        <end position="786"/>
    </location>
</feature>
<accession>A0A6J8ESK5</accession>
<sequence length="1171" mass="133898">MYRKKSKSVREKKYGSDLNVIDSLLAATLTKNYTYKHSRELNMSSLQERKLYLQLWSFTTGPAIDVMKHYFEVKVLNTSSFESFLNDINNMHKLFHQCFPTTPCCYCATASLAAPKKKGCLNLGQFDKLYDNSGSPQPSHEIMKGYKVDQICLCKYSAKSSVTVNDLDITLFNDIVQHCCSSKINFVWRKSIKDVRNFLAHAGTGYVNKQDFDDNWKTLTTATLGFAAEIGKVCEKMFQTEIVRIQNCSTDELKGMLENSTENQAKMLNLLNGFKPIVDECKKTAELVHMKQESHDKKFENVQSALGQSTREIGEIKHKMNKFDSFMKLMVEEKGKCTCDGSKRIKIETLVDNPCWNDENTTKRLCEMINADVDEKNADKEEFFIKNVENKCIQMELVAFPDVFKSPQSLRKAIKILINQLIDAGEVDTSNPGRMDIEFTIKTPLTKEEMAVAYSVFSGQDNLDDSTENGLDLKPNLQDHISVFTTITLDTKSSDNSDSEMNFKPTDERFVLVKPEATPARYEEFFITVENVRCLLKITGLPENAEVPDGIEHALDNKGNRKFYVELTLECPDNWNAQDVVSHMNTNLTKLHGYFHIDFLEQPLDRNITIQTTVEENVFLSETSLESAFQQLISSIRTVCNLQSTRYEELSVSATVLSVSDRRDFIDEKKAVKEEIENVSITSEDNNIRCQFCTTVFECYKCADKIERIRILSRANRMKEQTISRLVEMSSSTEKEIKKDDESDYGSYYSAEKNTINEEPQQKKRKTAITSDIEQSEDKQTEEPQQKKRKTAITSDIEQSEDKQTEDASKSLNQLVVDMKQALQKLGEIPLLDNCIARQRKYMKNLKSKDEFATTDEGYGTDLRFLDVENPATKCNYCQTEDESQISCYCRDCKIIICDNCMIEHRMKNRNHSYYYLEEILRGHKKSDVWKQDFQIITGMKFMAPEIVAILQADKLRTYNLSGGMINSLPIRRSMDSNSQIACLNDSTIAVTIPSDNLIEIVTVMAPTTETDLGTPAGTIMTGGITCRMDILCVAFTDAIRLMDLSGQIQRVINIPSVKILHSVNNDKLLCVYSKCDSDKTMSCLDITNDSLHDFERFPFHPKDVTIDDVGNIIFTEDGVIWQSDSDGKNFKIIITHNYGRWYKHLTCNKRSKMLLTVDWNDKVEVYKKLE</sequence>
<dbReference type="InterPro" id="IPR011011">
    <property type="entry name" value="Znf_FYVE_PHD"/>
</dbReference>
<dbReference type="PROSITE" id="PS50119">
    <property type="entry name" value="ZF_BBOX"/>
    <property type="match status" value="1"/>
</dbReference>
<evidence type="ECO:0000313" key="5">
    <source>
        <dbReference type="Proteomes" id="UP000507470"/>
    </source>
</evidence>
<feature type="domain" description="B box-type" evidence="3">
    <location>
        <begin position="873"/>
        <end position="917"/>
    </location>
</feature>
<dbReference type="SUPFAM" id="SSF101898">
    <property type="entry name" value="NHL repeat"/>
    <property type="match status" value="1"/>
</dbReference>
<reference evidence="4 5" key="1">
    <citation type="submission" date="2020-06" db="EMBL/GenBank/DDBJ databases">
        <authorList>
            <person name="Li R."/>
            <person name="Bekaert M."/>
        </authorList>
    </citation>
    <scope>NUCLEOTIDE SEQUENCE [LARGE SCALE GENOMIC DNA]</scope>
    <source>
        <strain evidence="5">wild</strain>
    </source>
</reference>
<evidence type="ECO:0000313" key="4">
    <source>
        <dbReference type="EMBL" id="CAC5422465.1"/>
    </source>
</evidence>
<keyword evidence="1" id="KW-0862">Zinc</keyword>
<keyword evidence="5" id="KW-1185">Reference proteome</keyword>
<dbReference type="Proteomes" id="UP000507470">
    <property type="component" value="Unassembled WGS sequence"/>
</dbReference>
<dbReference type="EMBL" id="CACVKT020009598">
    <property type="protein sequence ID" value="CAC5422465.1"/>
    <property type="molecule type" value="Genomic_DNA"/>
</dbReference>
<dbReference type="SUPFAM" id="SSF57903">
    <property type="entry name" value="FYVE/PHD zinc finger"/>
    <property type="match status" value="1"/>
</dbReference>
<keyword evidence="1" id="KW-0479">Metal-binding</keyword>
<dbReference type="InterPro" id="IPR000315">
    <property type="entry name" value="Znf_B-box"/>
</dbReference>
<name>A0A6J8ESK5_MYTCO</name>
<evidence type="ECO:0000256" key="1">
    <source>
        <dbReference type="PROSITE-ProRule" id="PRU00024"/>
    </source>
</evidence>
<dbReference type="GO" id="GO:0008270">
    <property type="term" value="F:zinc ion binding"/>
    <property type="evidence" value="ECO:0007669"/>
    <property type="project" value="UniProtKB-KW"/>
</dbReference>
<evidence type="ECO:0000256" key="2">
    <source>
        <dbReference type="SAM" id="MobiDB-lite"/>
    </source>
</evidence>
<evidence type="ECO:0000259" key="3">
    <source>
        <dbReference type="PROSITE" id="PS50119"/>
    </source>
</evidence>